<evidence type="ECO:0000256" key="7">
    <source>
        <dbReference type="ARBA" id="ARBA00022695"/>
    </source>
</evidence>
<dbReference type="Pfam" id="PF01129">
    <property type="entry name" value="ART"/>
    <property type="match status" value="1"/>
</dbReference>
<evidence type="ECO:0000313" key="12">
    <source>
        <dbReference type="Proteomes" id="UP000821853"/>
    </source>
</evidence>
<protein>
    <recommendedName>
        <fullName evidence="10">NAD(P)(+)--arginine ADP-ribosyltransferase</fullName>
        <ecNumber evidence="10">2.4.2.31</ecNumber>
    </recommendedName>
    <alternativeName>
        <fullName evidence="10">Mono(ADP-ribosyl)transferase</fullName>
    </alternativeName>
</protein>
<name>A0A9J6FNA5_HAELO</name>
<accession>A0A9J6FNA5</accession>
<evidence type="ECO:0000256" key="4">
    <source>
        <dbReference type="ARBA" id="ARBA00022656"/>
    </source>
</evidence>
<dbReference type="GO" id="GO:0003950">
    <property type="term" value="F:NAD+ poly-ADP-ribosyltransferase activity"/>
    <property type="evidence" value="ECO:0007669"/>
    <property type="project" value="TreeGrafter"/>
</dbReference>
<dbReference type="OrthoDB" id="423533at2759"/>
<keyword evidence="10" id="KW-0520">NAD</keyword>
<dbReference type="InterPro" id="IPR050999">
    <property type="entry name" value="ADP-ribosyltransferase_ARG"/>
</dbReference>
<evidence type="ECO:0000256" key="1">
    <source>
        <dbReference type="ARBA" id="ARBA00004613"/>
    </source>
</evidence>
<comment type="caution">
    <text evidence="11">The sequence shown here is derived from an EMBL/GenBank/DDBJ whole genome shotgun (WGS) entry which is preliminary data.</text>
</comment>
<dbReference type="GO" id="GO:0005576">
    <property type="term" value="C:extracellular region"/>
    <property type="evidence" value="ECO:0007669"/>
    <property type="project" value="UniProtKB-SubCell"/>
</dbReference>
<organism evidence="11 12">
    <name type="scientific">Haemaphysalis longicornis</name>
    <name type="common">Bush tick</name>
    <dbReference type="NCBI Taxonomy" id="44386"/>
    <lineage>
        <taxon>Eukaryota</taxon>
        <taxon>Metazoa</taxon>
        <taxon>Ecdysozoa</taxon>
        <taxon>Arthropoda</taxon>
        <taxon>Chelicerata</taxon>
        <taxon>Arachnida</taxon>
        <taxon>Acari</taxon>
        <taxon>Parasitiformes</taxon>
        <taxon>Ixodida</taxon>
        <taxon>Ixodoidea</taxon>
        <taxon>Ixodidae</taxon>
        <taxon>Haemaphysalinae</taxon>
        <taxon>Haemaphysalis</taxon>
    </lineage>
</organism>
<evidence type="ECO:0000256" key="3">
    <source>
        <dbReference type="ARBA" id="ARBA00022525"/>
    </source>
</evidence>
<evidence type="ECO:0000256" key="8">
    <source>
        <dbReference type="ARBA" id="ARBA00023026"/>
    </source>
</evidence>
<evidence type="ECO:0000256" key="2">
    <source>
        <dbReference type="ARBA" id="ARBA00009558"/>
    </source>
</evidence>
<dbReference type="PANTHER" id="PTHR10339:SF25">
    <property type="entry name" value="SECRETED EXOENZYME S"/>
    <property type="match status" value="1"/>
</dbReference>
<dbReference type="EC" id="2.4.2.31" evidence="10"/>
<keyword evidence="5 10" id="KW-0328">Glycosyltransferase</keyword>
<dbReference type="SUPFAM" id="SSF56399">
    <property type="entry name" value="ADP-ribosylation"/>
    <property type="match status" value="1"/>
</dbReference>
<dbReference type="EMBL" id="JABSTR010000002">
    <property type="protein sequence ID" value="KAH9364355.1"/>
    <property type="molecule type" value="Genomic_DNA"/>
</dbReference>
<comment type="catalytic activity">
    <reaction evidence="9 10">
        <text>L-arginyl-[protein] + NAD(+) = N(omega)-(ADP-D-ribosyl)-L-arginyl-[protein] + nicotinamide + H(+)</text>
        <dbReference type="Rhea" id="RHEA:19149"/>
        <dbReference type="Rhea" id="RHEA-COMP:10532"/>
        <dbReference type="Rhea" id="RHEA-COMP:15087"/>
        <dbReference type="ChEBI" id="CHEBI:15378"/>
        <dbReference type="ChEBI" id="CHEBI:17154"/>
        <dbReference type="ChEBI" id="CHEBI:29965"/>
        <dbReference type="ChEBI" id="CHEBI:57540"/>
        <dbReference type="ChEBI" id="CHEBI:142554"/>
        <dbReference type="EC" id="2.4.2.31"/>
    </reaction>
</comment>
<dbReference type="OMA" id="FIMAELQ"/>
<keyword evidence="6 10" id="KW-0808">Transferase</keyword>
<keyword evidence="7" id="KW-0548">Nucleotidyltransferase</keyword>
<proteinExistence type="inferred from homology"/>
<evidence type="ECO:0000256" key="6">
    <source>
        <dbReference type="ARBA" id="ARBA00022679"/>
    </source>
</evidence>
<evidence type="ECO:0000256" key="10">
    <source>
        <dbReference type="RuleBase" id="RU361228"/>
    </source>
</evidence>
<dbReference type="GO" id="GO:0090729">
    <property type="term" value="F:toxin activity"/>
    <property type="evidence" value="ECO:0007669"/>
    <property type="project" value="UniProtKB-KW"/>
</dbReference>
<keyword evidence="8" id="KW-0843">Virulence</keyword>
<dbReference type="VEuPathDB" id="VectorBase:HLOH_060228"/>
<evidence type="ECO:0000313" key="11">
    <source>
        <dbReference type="EMBL" id="KAH9364355.1"/>
    </source>
</evidence>
<keyword evidence="4" id="KW-0800">Toxin</keyword>
<dbReference type="PANTHER" id="PTHR10339">
    <property type="entry name" value="ADP-RIBOSYLTRANSFERASE"/>
    <property type="match status" value="1"/>
</dbReference>
<keyword evidence="3" id="KW-0964">Secreted</keyword>
<dbReference type="AlphaFoldDB" id="A0A9J6FNA5"/>
<keyword evidence="12" id="KW-1185">Reference proteome</keyword>
<dbReference type="Proteomes" id="UP000821853">
    <property type="component" value="Chromosome 10"/>
</dbReference>
<sequence>MEPVDCFVGLRFYFMRASEQRDEDVQAFIMAELQHEDFQESWLAAQELYNPQRVYGPRKYHPDLTQEQCWALTCYTLHRPKIHDKFKMDCRSAQPTQESWQQFRFKGLWCLLVGAFRRLPNYEGGTTKFYRGMQEEETFERGELKEFVHFVSASYSRHEATKFSKPRGNILTLTGVPPEYVRSIKNFAEFKFHDEVLIWPLCTYRCADAPEKIFEFLKGELPPREVRML</sequence>
<dbReference type="GO" id="GO:0106274">
    <property type="term" value="F:NAD+-protein-arginine ADP-ribosyltransferase activity"/>
    <property type="evidence" value="ECO:0007669"/>
    <property type="project" value="UniProtKB-EC"/>
</dbReference>
<reference evidence="11 12" key="1">
    <citation type="journal article" date="2020" name="Cell">
        <title>Large-Scale Comparative Analyses of Tick Genomes Elucidate Their Genetic Diversity and Vector Capacities.</title>
        <authorList>
            <consortium name="Tick Genome and Microbiome Consortium (TIGMIC)"/>
            <person name="Jia N."/>
            <person name="Wang J."/>
            <person name="Shi W."/>
            <person name="Du L."/>
            <person name="Sun Y."/>
            <person name="Zhan W."/>
            <person name="Jiang J.F."/>
            <person name="Wang Q."/>
            <person name="Zhang B."/>
            <person name="Ji P."/>
            <person name="Bell-Sakyi L."/>
            <person name="Cui X.M."/>
            <person name="Yuan T.T."/>
            <person name="Jiang B.G."/>
            <person name="Yang W.F."/>
            <person name="Lam T.T."/>
            <person name="Chang Q.C."/>
            <person name="Ding S.J."/>
            <person name="Wang X.J."/>
            <person name="Zhu J.G."/>
            <person name="Ruan X.D."/>
            <person name="Zhao L."/>
            <person name="Wei J.T."/>
            <person name="Ye R.Z."/>
            <person name="Que T.C."/>
            <person name="Du C.H."/>
            <person name="Zhou Y.H."/>
            <person name="Cheng J.X."/>
            <person name="Dai P.F."/>
            <person name="Guo W.B."/>
            <person name="Han X.H."/>
            <person name="Huang E.J."/>
            <person name="Li L.F."/>
            <person name="Wei W."/>
            <person name="Gao Y.C."/>
            <person name="Liu J.Z."/>
            <person name="Shao H.Z."/>
            <person name="Wang X."/>
            <person name="Wang C.C."/>
            <person name="Yang T.C."/>
            <person name="Huo Q.B."/>
            <person name="Li W."/>
            <person name="Chen H.Y."/>
            <person name="Chen S.E."/>
            <person name="Zhou L.G."/>
            <person name="Ni X.B."/>
            <person name="Tian J.H."/>
            <person name="Sheng Y."/>
            <person name="Liu T."/>
            <person name="Pan Y.S."/>
            <person name="Xia L.Y."/>
            <person name="Li J."/>
            <person name="Zhao F."/>
            <person name="Cao W.C."/>
        </authorList>
    </citation>
    <scope>NUCLEOTIDE SEQUENCE [LARGE SCALE GENOMIC DNA]</scope>
    <source>
        <strain evidence="11">HaeL-2018</strain>
    </source>
</reference>
<dbReference type="InterPro" id="IPR000768">
    <property type="entry name" value="ART"/>
</dbReference>
<comment type="subcellular location">
    <subcellularLocation>
        <location evidence="1">Secreted</location>
    </subcellularLocation>
</comment>
<evidence type="ECO:0000256" key="9">
    <source>
        <dbReference type="ARBA" id="ARBA00047597"/>
    </source>
</evidence>
<comment type="similarity">
    <text evidence="2 10">Belongs to the Arg-specific ADP-ribosyltransferase family.</text>
</comment>
<dbReference type="GO" id="GO:0016779">
    <property type="term" value="F:nucleotidyltransferase activity"/>
    <property type="evidence" value="ECO:0007669"/>
    <property type="project" value="UniProtKB-KW"/>
</dbReference>
<keyword evidence="10" id="KW-0521">NADP</keyword>
<evidence type="ECO:0000256" key="5">
    <source>
        <dbReference type="ARBA" id="ARBA00022676"/>
    </source>
</evidence>
<dbReference type="Gene3D" id="3.90.176.10">
    <property type="entry name" value="Toxin ADP-ribosyltransferase, Chain A, domain 1"/>
    <property type="match status" value="1"/>
</dbReference>
<gene>
    <name evidence="11" type="ORF">HPB48_003040</name>
</gene>